<feature type="transmembrane region" description="Helical" evidence="8">
    <location>
        <begin position="123"/>
        <end position="143"/>
    </location>
</feature>
<protein>
    <submittedName>
        <fullName evidence="9">Membrane protein</fullName>
    </submittedName>
</protein>
<dbReference type="Gene3D" id="1.20.1530.20">
    <property type="match status" value="1"/>
</dbReference>
<evidence type="ECO:0000313" key="9">
    <source>
        <dbReference type="EMBL" id="GIM73359.1"/>
    </source>
</evidence>
<comment type="similarity">
    <text evidence="2">Belongs to the auxin efflux carrier (TC 2.A.69) family.</text>
</comment>
<gene>
    <name evidence="9" type="ORF">Aau02nite_55640</name>
</gene>
<dbReference type="InterPro" id="IPR038770">
    <property type="entry name" value="Na+/solute_symporter_sf"/>
</dbReference>
<feature type="transmembrane region" description="Helical" evidence="8">
    <location>
        <begin position="94"/>
        <end position="117"/>
    </location>
</feature>
<dbReference type="GO" id="GO:0005886">
    <property type="term" value="C:plasma membrane"/>
    <property type="evidence" value="ECO:0007669"/>
    <property type="project" value="UniProtKB-SubCell"/>
</dbReference>
<keyword evidence="10" id="KW-1185">Reference proteome</keyword>
<sequence length="307" mass="31506">MREVVTGFAVVWALVLVGYLIGRSGLLGAAGLDTLTRLAFFVTAPALLFVTLATSTIGRIFTGALAAFVLSTLIVAALYVTLARLLWRRSVAELTVGALAAGYVNAGNLGIPIAAYVLGDVAFIAPVLMFQVLLASPAALAVLEVATGEQRPSLRQLAAMPARNPLMIASGAGIAVALSGWDMPEPVLQPFVLLGGAAVPMTLLALGLSLRGSRPLRPGPDAPDRLVAVVLKALVHPLLAYLIGHFALGLTGPALLAAVVTAALPTAQNVFVFASRYGRGEGFARDTIVLSTAAAAVTLVAVVAWLG</sequence>
<keyword evidence="5 8" id="KW-0812">Transmembrane</keyword>
<evidence type="ECO:0000256" key="2">
    <source>
        <dbReference type="ARBA" id="ARBA00010145"/>
    </source>
</evidence>
<feature type="transmembrane region" description="Helical" evidence="8">
    <location>
        <begin position="164"/>
        <end position="181"/>
    </location>
</feature>
<dbReference type="AlphaFoldDB" id="A0A919VP30"/>
<keyword evidence="4" id="KW-1003">Cell membrane</keyword>
<feature type="transmembrane region" description="Helical" evidence="8">
    <location>
        <begin position="187"/>
        <end position="208"/>
    </location>
</feature>
<reference evidence="9" key="1">
    <citation type="submission" date="2021-03" db="EMBL/GenBank/DDBJ databases">
        <title>Whole genome shotgun sequence of Actinoplanes auranticolor NBRC 12245.</title>
        <authorList>
            <person name="Komaki H."/>
            <person name="Tamura T."/>
        </authorList>
    </citation>
    <scope>NUCLEOTIDE SEQUENCE</scope>
    <source>
        <strain evidence="9">NBRC 12245</strain>
    </source>
</reference>
<keyword evidence="3" id="KW-0813">Transport</keyword>
<feature type="transmembrane region" description="Helical" evidence="8">
    <location>
        <begin position="254"/>
        <end position="275"/>
    </location>
</feature>
<evidence type="ECO:0000256" key="1">
    <source>
        <dbReference type="ARBA" id="ARBA00004651"/>
    </source>
</evidence>
<evidence type="ECO:0000256" key="8">
    <source>
        <dbReference type="SAM" id="Phobius"/>
    </source>
</evidence>
<feature type="transmembrane region" description="Helical" evidence="8">
    <location>
        <begin position="287"/>
        <end position="306"/>
    </location>
</feature>
<organism evidence="9 10">
    <name type="scientific">Actinoplanes auranticolor</name>
    <dbReference type="NCBI Taxonomy" id="47988"/>
    <lineage>
        <taxon>Bacteria</taxon>
        <taxon>Bacillati</taxon>
        <taxon>Actinomycetota</taxon>
        <taxon>Actinomycetes</taxon>
        <taxon>Micromonosporales</taxon>
        <taxon>Micromonosporaceae</taxon>
        <taxon>Actinoplanes</taxon>
    </lineage>
</organism>
<dbReference type="PANTHER" id="PTHR36838:SF3">
    <property type="entry name" value="TRANSPORTER AUXIN EFFLUX CARRIER EC FAMILY"/>
    <property type="match status" value="1"/>
</dbReference>
<evidence type="ECO:0000256" key="3">
    <source>
        <dbReference type="ARBA" id="ARBA00022448"/>
    </source>
</evidence>
<evidence type="ECO:0000256" key="4">
    <source>
        <dbReference type="ARBA" id="ARBA00022475"/>
    </source>
</evidence>
<dbReference type="Pfam" id="PF03547">
    <property type="entry name" value="Mem_trans"/>
    <property type="match status" value="1"/>
</dbReference>
<proteinExistence type="inferred from homology"/>
<accession>A0A919VP30</accession>
<comment type="caution">
    <text evidence="9">The sequence shown here is derived from an EMBL/GenBank/DDBJ whole genome shotgun (WGS) entry which is preliminary data.</text>
</comment>
<dbReference type="EMBL" id="BOQL01000044">
    <property type="protein sequence ID" value="GIM73359.1"/>
    <property type="molecule type" value="Genomic_DNA"/>
</dbReference>
<dbReference type="RefSeq" id="WP_212991496.1">
    <property type="nucleotide sequence ID" value="NZ_BAABEA010000054.1"/>
</dbReference>
<comment type="subcellular location">
    <subcellularLocation>
        <location evidence="1">Cell membrane</location>
        <topology evidence="1">Multi-pass membrane protein</topology>
    </subcellularLocation>
</comment>
<evidence type="ECO:0000256" key="5">
    <source>
        <dbReference type="ARBA" id="ARBA00022692"/>
    </source>
</evidence>
<keyword evidence="7 8" id="KW-0472">Membrane</keyword>
<dbReference type="PANTHER" id="PTHR36838">
    <property type="entry name" value="AUXIN EFFLUX CARRIER FAMILY PROTEIN"/>
    <property type="match status" value="1"/>
</dbReference>
<name>A0A919VP30_9ACTN</name>
<feature type="transmembrane region" description="Helical" evidence="8">
    <location>
        <begin position="229"/>
        <end position="248"/>
    </location>
</feature>
<dbReference type="Proteomes" id="UP000681340">
    <property type="component" value="Unassembled WGS sequence"/>
</dbReference>
<evidence type="ECO:0000313" key="10">
    <source>
        <dbReference type="Proteomes" id="UP000681340"/>
    </source>
</evidence>
<evidence type="ECO:0000256" key="6">
    <source>
        <dbReference type="ARBA" id="ARBA00022989"/>
    </source>
</evidence>
<feature type="transmembrane region" description="Helical" evidence="8">
    <location>
        <begin position="60"/>
        <end position="82"/>
    </location>
</feature>
<dbReference type="GO" id="GO:0055085">
    <property type="term" value="P:transmembrane transport"/>
    <property type="evidence" value="ECO:0007669"/>
    <property type="project" value="InterPro"/>
</dbReference>
<feature type="transmembrane region" description="Helical" evidence="8">
    <location>
        <begin position="34"/>
        <end position="54"/>
    </location>
</feature>
<keyword evidence="6 8" id="KW-1133">Transmembrane helix</keyword>
<evidence type="ECO:0000256" key="7">
    <source>
        <dbReference type="ARBA" id="ARBA00023136"/>
    </source>
</evidence>
<feature type="transmembrane region" description="Helical" evidence="8">
    <location>
        <begin position="6"/>
        <end position="22"/>
    </location>
</feature>
<dbReference type="InterPro" id="IPR004776">
    <property type="entry name" value="Mem_transp_PIN-like"/>
</dbReference>